<organism evidence="1 2">
    <name type="scientific">Paractinoplanes toevensis</name>
    <dbReference type="NCBI Taxonomy" id="571911"/>
    <lineage>
        <taxon>Bacteria</taxon>
        <taxon>Bacillati</taxon>
        <taxon>Actinomycetota</taxon>
        <taxon>Actinomycetes</taxon>
        <taxon>Micromonosporales</taxon>
        <taxon>Micromonosporaceae</taxon>
        <taxon>Paractinoplanes</taxon>
    </lineage>
</organism>
<accession>A0A919T6B2</accession>
<comment type="caution">
    <text evidence="1">The sequence shown here is derived from an EMBL/GenBank/DDBJ whole genome shotgun (WGS) entry which is preliminary data.</text>
</comment>
<dbReference type="Proteomes" id="UP000677082">
    <property type="component" value="Unassembled WGS sequence"/>
</dbReference>
<evidence type="ECO:0000313" key="1">
    <source>
        <dbReference type="EMBL" id="GIM89835.1"/>
    </source>
</evidence>
<name>A0A919T6B2_9ACTN</name>
<dbReference type="PANTHER" id="PTHR43384">
    <property type="entry name" value="SEPTUM SITE-DETERMINING PROTEIN MIND HOMOLOG, CHLOROPLASTIC-RELATED"/>
    <property type="match status" value="1"/>
</dbReference>
<reference evidence="1 2" key="1">
    <citation type="submission" date="2021-03" db="EMBL/GenBank/DDBJ databases">
        <title>Whole genome shotgun sequence of Actinoplanes toevensis NBRC 105298.</title>
        <authorList>
            <person name="Komaki H."/>
            <person name="Tamura T."/>
        </authorList>
    </citation>
    <scope>NUCLEOTIDE SEQUENCE [LARGE SCALE GENOMIC DNA]</scope>
    <source>
        <strain evidence="1 2">NBRC 105298</strain>
    </source>
</reference>
<dbReference type="Gene3D" id="3.40.50.300">
    <property type="entry name" value="P-loop containing nucleotide triphosphate hydrolases"/>
    <property type="match status" value="1"/>
</dbReference>
<sequence length="291" mass="30837">MPRDPPGPLHLLPVPHELGPAEVADRAWRYAAAVRPGSVVAVSSADGGVGRSTLVAALGGVLALAVPGPVVAVDMHPVPWGGLAERIGRQSAGTVWDAVRDLDSLTSLREVQRWTQQGPSGLLALVGEAEGQGRRPPQHDQAAMVVEAVRRLVPVTVCDVMPALFTGMWRTLGAAHAPVIVARASSDSVRHSLRLLTHLRAAGFGPVVDRCVLVVMATSPWTARDVRAVLHQARTTVPVVVDIPFDPGLAVPEPIDVRRLRKPTRHALVRLAEQVLLRCTAGTVATTTGRP</sequence>
<keyword evidence="2" id="KW-1185">Reference proteome</keyword>
<dbReference type="GO" id="GO:0005829">
    <property type="term" value="C:cytosol"/>
    <property type="evidence" value="ECO:0007669"/>
    <property type="project" value="TreeGrafter"/>
</dbReference>
<evidence type="ECO:0008006" key="3">
    <source>
        <dbReference type="Google" id="ProtNLM"/>
    </source>
</evidence>
<dbReference type="RefSeq" id="WP_213005793.1">
    <property type="nucleotide sequence ID" value="NZ_BOQN01000020.1"/>
</dbReference>
<dbReference type="SUPFAM" id="SSF52540">
    <property type="entry name" value="P-loop containing nucleoside triphosphate hydrolases"/>
    <property type="match status" value="1"/>
</dbReference>
<dbReference type="InterPro" id="IPR050625">
    <property type="entry name" value="ParA/MinD_ATPase"/>
</dbReference>
<gene>
    <name evidence="1" type="ORF">Ato02nite_016280</name>
</gene>
<dbReference type="AlphaFoldDB" id="A0A919T6B2"/>
<proteinExistence type="predicted"/>
<dbReference type="GO" id="GO:0016887">
    <property type="term" value="F:ATP hydrolysis activity"/>
    <property type="evidence" value="ECO:0007669"/>
    <property type="project" value="TreeGrafter"/>
</dbReference>
<dbReference type="GO" id="GO:0051782">
    <property type="term" value="P:negative regulation of cell division"/>
    <property type="evidence" value="ECO:0007669"/>
    <property type="project" value="TreeGrafter"/>
</dbReference>
<dbReference type="GO" id="GO:0005524">
    <property type="term" value="F:ATP binding"/>
    <property type="evidence" value="ECO:0007669"/>
    <property type="project" value="TreeGrafter"/>
</dbReference>
<dbReference type="InterPro" id="IPR027417">
    <property type="entry name" value="P-loop_NTPase"/>
</dbReference>
<dbReference type="EMBL" id="BOQN01000020">
    <property type="protein sequence ID" value="GIM89835.1"/>
    <property type="molecule type" value="Genomic_DNA"/>
</dbReference>
<evidence type="ECO:0000313" key="2">
    <source>
        <dbReference type="Proteomes" id="UP000677082"/>
    </source>
</evidence>
<dbReference type="PANTHER" id="PTHR43384:SF14">
    <property type="entry name" value="ESX-1 SECRETION-ASSOCIATED PROTEIN ESPI"/>
    <property type="match status" value="1"/>
</dbReference>
<dbReference type="GO" id="GO:0009898">
    <property type="term" value="C:cytoplasmic side of plasma membrane"/>
    <property type="evidence" value="ECO:0007669"/>
    <property type="project" value="TreeGrafter"/>
</dbReference>
<protein>
    <recommendedName>
        <fullName evidence="3">MinD-like ATPase involved in chromosome partitioning or flagellar assembly</fullName>
    </recommendedName>
</protein>